<name>A0A5E4SHD7_9BURK</name>
<dbReference type="AlphaFoldDB" id="A0A5E4SHD7"/>
<dbReference type="GO" id="GO:0120147">
    <property type="term" value="F:formylglycine-generating oxidase activity"/>
    <property type="evidence" value="ECO:0007669"/>
    <property type="project" value="TreeGrafter"/>
</dbReference>
<feature type="domain" description="Sulfatase-modifying factor enzyme-like" evidence="3">
    <location>
        <begin position="87"/>
        <end position="401"/>
    </location>
</feature>
<dbReference type="Gene3D" id="3.90.1580.10">
    <property type="entry name" value="paralog of FGE (formylglycine-generating enzyme)"/>
    <property type="match status" value="1"/>
</dbReference>
<dbReference type="EC" id="2.7.11.1" evidence="4"/>
<evidence type="ECO:0000259" key="3">
    <source>
        <dbReference type="Pfam" id="PF03781"/>
    </source>
</evidence>
<dbReference type="Pfam" id="PF03781">
    <property type="entry name" value="FGE-sulfatase"/>
    <property type="match status" value="1"/>
</dbReference>
<evidence type="ECO:0000313" key="4">
    <source>
        <dbReference type="EMBL" id="VVD75356.1"/>
    </source>
</evidence>
<dbReference type="PANTHER" id="PTHR23150">
    <property type="entry name" value="SULFATASE MODIFYING FACTOR 1, 2"/>
    <property type="match status" value="1"/>
</dbReference>
<proteinExistence type="predicted"/>
<dbReference type="EMBL" id="CABPSK010000001">
    <property type="protein sequence ID" value="VVD75356.1"/>
    <property type="molecule type" value="Genomic_DNA"/>
</dbReference>
<reference evidence="4 5" key="1">
    <citation type="submission" date="2019-08" db="EMBL/GenBank/DDBJ databases">
        <authorList>
            <person name="Peeters C."/>
        </authorList>
    </citation>
    <scope>NUCLEOTIDE SEQUENCE [LARGE SCALE GENOMIC DNA]</scope>
    <source>
        <strain evidence="4 5">LMG 31114</strain>
    </source>
</reference>
<organism evidence="4 5">
    <name type="scientific">Pandoraea pneumonica</name>
    <dbReference type="NCBI Taxonomy" id="2508299"/>
    <lineage>
        <taxon>Bacteria</taxon>
        <taxon>Pseudomonadati</taxon>
        <taxon>Pseudomonadota</taxon>
        <taxon>Betaproteobacteria</taxon>
        <taxon>Burkholderiales</taxon>
        <taxon>Burkholderiaceae</taxon>
        <taxon>Pandoraea</taxon>
    </lineage>
</organism>
<feature type="transmembrane region" description="Helical" evidence="2">
    <location>
        <begin position="45"/>
        <end position="64"/>
    </location>
</feature>
<dbReference type="InterPro" id="IPR005532">
    <property type="entry name" value="SUMF_dom"/>
</dbReference>
<dbReference type="Proteomes" id="UP000366945">
    <property type="component" value="Unassembled WGS sequence"/>
</dbReference>
<keyword evidence="5" id="KW-1185">Reference proteome</keyword>
<keyword evidence="2" id="KW-0812">Transmembrane</keyword>
<keyword evidence="2" id="KW-1133">Transmembrane helix</keyword>
<dbReference type="PANTHER" id="PTHR23150:SF19">
    <property type="entry name" value="FORMYLGLYCINE-GENERATING ENZYME"/>
    <property type="match status" value="1"/>
</dbReference>
<dbReference type="InterPro" id="IPR051043">
    <property type="entry name" value="Sulfatase_Mod_Factor_Kinase"/>
</dbReference>
<dbReference type="GO" id="GO:0004674">
    <property type="term" value="F:protein serine/threonine kinase activity"/>
    <property type="evidence" value="ECO:0007669"/>
    <property type="project" value="UniProtKB-EC"/>
</dbReference>
<sequence>MKPYIDANRSGSTSRKKSSRPAPSPKTVGTPKVGAERGTPPRRKFIVLAAVVMAAAAVTAGTVWKVRTAAPAVPTVVSGDGVRGPIGMVHVPGGQFLMGSDSRLAQANERPAHQVRVHGFWMDTHHVTNAEFRKFVEATGYVTTAERKPDWETLRVQLPPGTPRPPDSAMVAGGMVFVGTSAPVPLQDYSRWWRYMPGADWQHPGGPRTSIAGKDNHPVVQVSYEDAQAYAKWVGKRLPTEAEWEFAARGGLEQATYAWGDQFTPDGKQMANVWQGQQNRPFPVVSPKAGGAVDTSPVGTFPPNGYGLSDMTGNAWQWVADWYRADQFRREAGQKQAIVDPAGPLASWDPSEPGVPVDAPKRVTRGGSFLCNVDYCLSYRPSARRGTDPYNSMSHLGFRLVMDDAQWAAVRRGTAVASRSGSAN</sequence>
<feature type="region of interest" description="Disordered" evidence="1">
    <location>
        <begin position="1"/>
        <end position="39"/>
    </location>
</feature>
<evidence type="ECO:0000256" key="2">
    <source>
        <dbReference type="SAM" id="Phobius"/>
    </source>
</evidence>
<keyword evidence="2" id="KW-0472">Membrane</keyword>
<evidence type="ECO:0000256" key="1">
    <source>
        <dbReference type="SAM" id="MobiDB-lite"/>
    </source>
</evidence>
<evidence type="ECO:0000313" key="5">
    <source>
        <dbReference type="Proteomes" id="UP000366945"/>
    </source>
</evidence>
<gene>
    <name evidence="4" type="primary">pkn1_2</name>
    <name evidence="4" type="ORF">PPN31114_00838</name>
</gene>
<dbReference type="InterPro" id="IPR042095">
    <property type="entry name" value="SUMF_sf"/>
</dbReference>
<dbReference type="SUPFAM" id="SSF56436">
    <property type="entry name" value="C-type lectin-like"/>
    <property type="match status" value="1"/>
</dbReference>
<keyword evidence="4" id="KW-0808">Transferase</keyword>
<accession>A0A5E4SHD7</accession>
<dbReference type="InterPro" id="IPR016187">
    <property type="entry name" value="CTDL_fold"/>
</dbReference>
<keyword evidence="4" id="KW-0418">Kinase</keyword>
<protein>
    <submittedName>
        <fullName evidence="4">Serine/threonine-protein kinase pkn1</fullName>
        <ecNumber evidence="4">2.7.11.1</ecNumber>
    </submittedName>
</protein>